<name>A0A4V3UPE4_9EURO</name>
<dbReference type="Proteomes" id="UP000324241">
    <property type="component" value="Unassembled WGS sequence"/>
</dbReference>
<dbReference type="AlphaFoldDB" id="A0A4V3UPE4"/>
<sequence>MSHNILITGASGYLGGTLLSNLKTAKLPYNKLYALVRTEQQAKSVKELYNAEPIQINLNDKASIVEAILNHQITVIYYLIDALHSQVQKIMIQGLGELKKQTGKDVHFLHTSGAKLFSSHTGHPTVRPLLDTDRNLHKIQKESYGPVPILRTAVETNLEVIDNAEANGVRSYIFVPSVVYGRGEGFGNMISIQTTAIVRAAKYVRRVYSVDDGYAAWPVCHISDNTALYIELLRNILLQQNPGYGKNGYYLAASGPVTWHDLYSAMAKALAKRNMVDSDIVSRADDAALEKMGKALNCPKEFVPVEIGGHCMFTPERGQQIGWKPRYPAQHILDAADEEVEYILNQL</sequence>
<dbReference type="Pfam" id="PF01370">
    <property type="entry name" value="Epimerase"/>
    <property type="match status" value="1"/>
</dbReference>
<evidence type="ECO:0000313" key="4">
    <source>
        <dbReference type="Proteomes" id="UP000308092"/>
    </source>
</evidence>
<dbReference type="Proteomes" id="UP000308092">
    <property type="component" value="Unassembled WGS sequence"/>
</dbReference>
<gene>
    <name evidence="2" type="ORF">ATNIH1004_003859</name>
    <name evidence="3" type="ORF">EYZ11_005655</name>
</gene>
<evidence type="ECO:0000259" key="1">
    <source>
        <dbReference type="Pfam" id="PF01370"/>
    </source>
</evidence>
<dbReference type="Gene3D" id="3.40.50.720">
    <property type="entry name" value="NAD(P)-binding Rossmann-like Domain"/>
    <property type="match status" value="1"/>
</dbReference>
<comment type="caution">
    <text evidence="3">The sequence shown here is derived from an EMBL/GenBank/DDBJ whole genome shotgun (WGS) entry which is preliminary data.</text>
</comment>
<dbReference type="GO" id="GO:0005737">
    <property type="term" value="C:cytoplasm"/>
    <property type="evidence" value="ECO:0007669"/>
    <property type="project" value="TreeGrafter"/>
</dbReference>
<dbReference type="EMBL" id="QUQM01000003">
    <property type="protein sequence ID" value="KAA8647976.1"/>
    <property type="molecule type" value="Genomic_DNA"/>
</dbReference>
<dbReference type="InterPro" id="IPR001509">
    <property type="entry name" value="Epimerase_deHydtase"/>
</dbReference>
<dbReference type="InterPro" id="IPR051783">
    <property type="entry name" value="NAD(P)-dependent_oxidoreduct"/>
</dbReference>
<protein>
    <recommendedName>
        <fullName evidence="1">NAD-dependent epimerase/dehydratase domain-containing protein</fullName>
    </recommendedName>
</protein>
<dbReference type="VEuPathDB" id="FungiDB:EYZ11_005655"/>
<keyword evidence="4" id="KW-1185">Reference proteome</keyword>
<organism evidence="3 4">
    <name type="scientific">Aspergillus tanneri</name>
    <dbReference type="NCBI Taxonomy" id="1220188"/>
    <lineage>
        <taxon>Eukaryota</taxon>
        <taxon>Fungi</taxon>
        <taxon>Dikarya</taxon>
        <taxon>Ascomycota</taxon>
        <taxon>Pezizomycotina</taxon>
        <taxon>Eurotiomycetes</taxon>
        <taxon>Eurotiomycetidae</taxon>
        <taxon>Eurotiales</taxon>
        <taxon>Aspergillaceae</taxon>
        <taxon>Aspergillus</taxon>
        <taxon>Aspergillus subgen. Circumdati</taxon>
    </lineage>
</organism>
<dbReference type="PANTHER" id="PTHR48079">
    <property type="entry name" value="PROTEIN YEEZ"/>
    <property type="match status" value="1"/>
</dbReference>
<evidence type="ECO:0000313" key="3">
    <source>
        <dbReference type="EMBL" id="THC94854.1"/>
    </source>
</evidence>
<evidence type="ECO:0000313" key="2">
    <source>
        <dbReference type="EMBL" id="KAA8647976.1"/>
    </source>
</evidence>
<reference evidence="3 4" key="1">
    <citation type="submission" date="2019-03" db="EMBL/GenBank/DDBJ databases">
        <title>The genome sequence of a newly discovered highly antifungal drug resistant Aspergillus species, Aspergillus tanneri NIH 1004.</title>
        <authorList>
            <person name="Mounaud S."/>
            <person name="Singh I."/>
            <person name="Joardar V."/>
            <person name="Pakala S."/>
            <person name="Pakala S."/>
            <person name="Venepally P."/>
            <person name="Hoover J."/>
            <person name="Nierman W."/>
            <person name="Chung J."/>
            <person name="Losada L."/>
        </authorList>
    </citation>
    <scope>NUCLEOTIDE SEQUENCE [LARGE SCALE GENOMIC DNA]</scope>
    <source>
        <strain evidence="3 4">NIH1004</strain>
    </source>
</reference>
<dbReference type="SUPFAM" id="SSF51735">
    <property type="entry name" value="NAD(P)-binding Rossmann-fold domains"/>
    <property type="match status" value="1"/>
</dbReference>
<proteinExistence type="predicted"/>
<accession>A0A4V3UPE4</accession>
<dbReference type="GeneID" id="54326561"/>
<dbReference type="OrthoDB" id="10262413at2759"/>
<dbReference type="EMBL" id="SOSA01000185">
    <property type="protein sequence ID" value="THC94854.1"/>
    <property type="molecule type" value="Genomic_DNA"/>
</dbReference>
<evidence type="ECO:0000313" key="5">
    <source>
        <dbReference type="Proteomes" id="UP000324241"/>
    </source>
</evidence>
<dbReference type="RefSeq" id="XP_033427337.1">
    <property type="nucleotide sequence ID" value="XM_033568531.1"/>
</dbReference>
<feature type="domain" description="NAD-dependent epimerase/dehydratase" evidence="1">
    <location>
        <begin position="5"/>
        <end position="235"/>
    </location>
</feature>
<dbReference type="GO" id="GO:0004029">
    <property type="term" value="F:aldehyde dehydrogenase (NAD+) activity"/>
    <property type="evidence" value="ECO:0007669"/>
    <property type="project" value="TreeGrafter"/>
</dbReference>
<reference evidence="2 5" key="2">
    <citation type="submission" date="2019-08" db="EMBL/GenBank/DDBJ databases">
        <title>The genome sequence of a newly discovered highly antifungal drug resistant Aspergillus species, Aspergillus tanneri NIH 1004.</title>
        <authorList>
            <person name="Mounaud S."/>
            <person name="Singh I."/>
            <person name="Joardar V."/>
            <person name="Pakala S."/>
            <person name="Pakala S."/>
            <person name="Venepally P."/>
            <person name="Chung J.K."/>
            <person name="Losada L."/>
            <person name="Nierman W.C."/>
        </authorList>
    </citation>
    <scope>NUCLEOTIDE SEQUENCE [LARGE SCALE GENOMIC DNA]</scope>
    <source>
        <strain evidence="2 5">NIH1004</strain>
    </source>
</reference>
<dbReference type="STRING" id="1220188.A0A4V3UPE4"/>
<dbReference type="InterPro" id="IPR036291">
    <property type="entry name" value="NAD(P)-bd_dom_sf"/>
</dbReference>
<dbReference type="PANTHER" id="PTHR48079:SF6">
    <property type="entry name" value="NAD(P)-BINDING DOMAIN-CONTAINING PROTEIN-RELATED"/>
    <property type="match status" value="1"/>
</dbReference>